<keyword evidence="1" id="KW-0732">Signal</keyword>
<sequence>MKTTLLSLFISFTCLFGFSQIELQPNPSDINSGTFVLKYGEFGDYSIFDPMSNPNLYLYTGLQTDTDPLTWDYNDGEFLVSNLGQMIPLTYDNTLGYYIATFNPKTRTYFEEATLSMTTIPENTEVFDWYFLITTNDLSRQSADLKGTDYGFNSSTVLDVDNYTNTNDIIVLNGSIKFLKQGQYNLSVYDVLGKRIKKETINNSGELLYDLKLRSSGLYIVQITSGSTKKTVKVLKH</sequence>
<organism evidence="3 4">
    <name type="scientific">Psychroserpens luteus</name>
    <dbReference type="NCBI Taxonomy" id="1434066"/>
    <lineage>
        <taxon>Bacteria</taxon>
        <taxon>Pseudomonadati</taxon>
        <taxon>Bacteroidota</taxon>
        <taxon>Flavobacteriia</taxon>
        <taxon>Flavobacteriales</taxon>
        <taxon>Flavobacteriaceae</taxon>
        <taxon>Psychroserpens</taxon>
    </lineage>
</organism>
<evidence type="ECO:0000259" key="2">
    <source>
        <dbReference type="Pfam" id="PF18962"/>
    </source>
</evidence>
<keyword evidence="4" id="KW-1185">Reference proteome</keyword>
<dbReference type="EMBL" id="JBHUOS010000009">
    <property type="protein sequence ID" value="MFD2915974.1"/>
    <property type="molecule type" value="Genomic_DNA"/>
</dbReference>
<proteinExistence type="predicted"/>
<evidence type="ECO:0000313" key="4">
    <source>
        <dbReference type="Proteomes" id="UP001597548"/>
    </source>
</evidence>
<evidence type="ECO:0000313" key="3">
    <source>
        <dbReference type="EMBL" id="MFD2915974.1"/>
    </source>
</evidence>
<gene>
    <name evidence="3" type="ORF">ACFS29_10010</name>
</gene>
<reference evidence="4" key="1">
    <citation type="journal article" date="2019" name="Int. J. Syst. Evol. Microbiol.">
        <title>The Global Catalogue of Microorganisms (GCM) 10K type strain sequencing project: providing services to taxonomists for standard genome sequencing and annotation.</title>
        <authorList>
            <consortium name="The Broad Institute Genomics Platform"/>
            <consortium name="The Broad Institute Genome Sequencing Center for Infectious Disease"/>
            <person name="Wu L."/>
            <person name="Ma J."/>
        </authorList>
    </citation>
    <scope>NUCLEOTIDE SEQUENCE [LARGE SCALE GENOMIC DNA]</scope>
    <source>
        <strain evidence="4">KCTC 32514</strain>
    </source>
</reference>
<name>A0ABW5ZSI6_9FLAO</name>
<dbReference type="Proteomes" id="UP001597548">
    <property type="component" value="Unassembled WGS sequence"/>
</dbReference>
<dbReference type="InterPro" id="IPR026444">
    <property type="entry name" value="Secre_tail"/>
</dbReference>
<comment type="caution">
    <text evidence="3">The sequence shown here is derived from an EMBL/GenBank/DDBJ whole genome shotgun (WGS) entry which is preliminary data.</text>
</comment>
<protein>
    <submittedName>
        <fullName evidence="3">T9SS type A sorting domain-containing protein</fullName>
    </submittedName>
</protein>
<feature type="domain" description="Secretion system C-terminal sorting" evidence="2">
    <location>
        <begin position="180"/>
        <end position="234"/>
    </location>
</feature>
<dbReference type="NCBIfam" id="TIGR04183">
    <property type="entry name" value="Por_Secre_tail"/>
    <property type="match status" value="1"/>
</dbReference>
<evidence type="ECO:0000256" key="1">
    <source>
        <dbReference type="ARBA" id="ARBA00022729"/>
    </source>
</evidence>
<dbReference type="RefSeq" id="WP_194507991.1">
    <property type="nucleotide sequence ID" value="NZ_JADILU010000004.1"/>
</dbReference>
<accession>A0ABW5ZSI6</accession>
<dbReference type="Pfam" id="PF18962">
    <property type="entry name" value="Por_Secre_tail"/>
    <property type="match status" value="1"/>
</dbReference>